<gene>
    <name evidence="7 11" type="primary">pncB</name>
    <name evidence="11" type="ORF">G3I74_05530</name>
</gene>
<evidence type="ECO:0000256" key="5">
    <source>
        <dbReference type="ARBA" id="ARBA00022598"/>
    </source>
</evidence>
<comment type="catalytic activity">
    <reaction evidence="7 8">
        <text>5-phospho-alpha-D-ribose 1-diphosphate + nicotinate + ATP + H2O = nicotinate beta-D-ribonucleotide + ADP + phosphate + diphosphate</text>
        <dbReference type="Rhea" id="RHEA:36163"/>
        <dbReference type="ChEBI" id="CHEBI:15377"/>
        <dbReference type="ChEBI" id="CHEBI:30616"/>
        <dbReference type="ChEBI" id="CHEBI:32544"/>
        <dbReference type="ChEBI" id="CHEBI:33019"/>
        <dbReference type="ChEBI" id="CHEBI:43474"/>
        <dbReference type="ChEBI" id="CHEBI:57502"/>
        <dbReference type="ChEBI" id="CHEBI:58017"/>
        <dbReference type="ChEBI" id="CHEBI:456216"/>
        <dbReference type="EC" id="6.3.4.21"/>
    </reaction>
</comment>
<keyword evidence="4 7" id="KW-0597">Phosphoprotein</keyword>
<organism evidence="11 12">
    <name type="scientific">Wenzhouxiangella limi</name>
    <dbReference type="NCBI Taxonomy" id="2707351"/>
    <lineage>
        <taxon>Bacteria</taxon>
        <taxon>Pseudomonadati</taxon>
        <taxon>Pseudomonadota</taxon>
        <taxon>Gammaproteobacteria</taxon>
        <taxon>Chromatiales</taxon>
        <taxon>Wenzhouxiangellaceae</taxon>
        <taxon>Wenzhouxiangella</taxon>
    </lineage>
</organism>
<evidence type="ECO:0000256" key="6">
    <source>
        <dbReference type="ARBA" id="ARBA00022642"/>
    </source>
</evidence>
<dbReference type="NCBIfam" id="TIGR01514">
    <property type="entry name" value="NAPRTase"/>
    <property type="match status" value="1"/>
</dbReference>
<comment type="PTM">
    <text evidence="7 8">Transiently phosphorylated on a His residue during the reaction cycle. Phosphorylation strongly increases the affinity for substrates and increases the rate of nicotinate D-ribonucleotide production. Dephosphorylation regenerates the low-affinity form of the enzyme, leading to product release.</text>
</comment>
<comment type="pathway">
    <text evidence="1 7 8">Cofactor biosynthesis; NAD(+) biosynthesis; nicotinate D-ribonucleotide from nicotinate: step 1/1.</text>
</comment>
<dbReference type="PANTHER" id="PTHR11098:SF1">
    <property type="entry name" value="NICOTINATE PHOSPHORIBOSYLTRANSFERASE"/>
    <property type="match status" value="1"/>
</dbReference>
<evidence type="ECO:0000256" key="3">
    <source>
        <dbReference type="ARBA" id="ARBA00013236"/>
    </source>
</evidence>
<proteinExistence type="inferred from homology"/>
<accession>A0A845V1P7</accession>
<dbReference type="AlphaFoldDB" id="A0A845V1P7"/>
<dbReference type="GO" id="GO:0004516">
    <property type="term" value="F:nicotinate phosphoribosyltransferase activity"/>
    <property type="evidence" value="ECO:0007669"/>
    <property type="project" value="UniProtKB-UniRule"/>
</dbReference>
<evidence type="ECO:0000256" key="8">
    <source>
        <dbReference type="RuleBase" id="RU003838"/>
    </source>
</evidence>
<dbReference type="GO" id="GO:0005829">
    <property type="term" value="C:cytosol"/>
    <property type="evidence" value="ECO:0007669"/>
    <property type="project" value="TreeGrafter"/>
</dbReference>
<evidence type="ECO:0000259" key="10">
    <source>
        <dbReference type="Pfam" id="PF17767"/>
    </source>
</evidence>
<comment type="function">
    <text evidence="7 8">Catalyzes the synthesis of beta-nicotinate D-ribonucleotide from nicotinate and 5-phospho-D-ribose 1-phosphate at the expense of ATP.</text>
</comment>
<reference evidence="11 12" key="1">
    <citation type="submission" date="2020-02" db="EMBL/GenBank/DDBJ databases">
        <authorList>
            <person name="Zhang X.-Y."/>
        </authorList>
    </citation>
    <scope>NUCLEOTIDE SEQUENCE [LARGE SCALE GENOMIC DNA]</scope>
    <source>
        <strain evidence="11 12">C33</strain>
    </source>
</reference>
<dbReference type="InterPro" id="IPR007229">
    <property type="entry name" value="Nic_PRibTrfase-Fam"/>
</dbReference>
<evidence type="ECO:0000256" key="7">
    <source>
        <dbReference type="HAMAP-Rule" id="MF_00570"/>
    </source>
</evidence>
<dbReference type="RefSeq" id="WP_164210585.1">
    <property type="nucleotide sequence ID" value="NZ_JAAGSC010000037.1"/>
</dbReference>
<keyword evidence="11" id="KW-0328">Glycosyltransferase</keyword>
<dbReference type="PANTHER" id="PTHR11098">
    <property type="entry name" value="NICOTINATE PHOSPHORIBOSYLTRANSFERASE"/>
    <property type="match status" value="1"/>
</dbReference>
<keyword evidence="6 7" id="KW-0662">Pyridine nucleotide biosynthesis</keyword>
<sequence length="390" mass="44740">MIIQSLLDTDIYKFSMMQAVLHQFPGAEVEYRFRCRTEGVDLRPLKSELEREIAHLCSLKLAPEELNFLSSLRYLKSDFIEFLRLFHLQARFIDIGEQDGQLSLVIRGPWLHTILFEVPLLAIISELYARHAHPDHDLDEGRRRLSEKIEQVQALDRPDEFIFADFGTRRRYTRAWHDEVVTTLAGEIPASLRGTSNVHLARILGLVPIGTMAHEFIQACQALGPRLAETQRFAFEVWAREYRGDLGIALSDTYSLKAFLRDFDLYFCKLFDGARQDSGDPFAWGEAMLEHYRANRIDPKTRNLVFSDSLTIPKAAAIWQRFRDRINVTFGIGTNLTHDTGVEPINIVIKMTECNGQPVVKLSDSPGKVVSTNQQYLAWVRQAFDTPEPE</sequence>
<evidence type="ECO:0000256" key="4">
    <source>
        <dbReference type="ARBA" id="ARBA00022553"/>
    </source>
</evidence>
<name>A0A845V1P7_9GAMM</name>
<dbReference type="PIRSF" id="PIRSF000484">
    <property type="entry name" value="NAPRT"/>
    <property type="match status" value="1"/>
</dbReference>
<feature type="modified residue" description="Phosphohistidine; by autocatalysis" evidence="7">
    <location>
        <position position="214"/>
    </location>
</feature>
<dbReference type="HAMAP" id="MF_00570">
    <property type="entry name" value="NAPRTase"/>
    <property type="match status" value="1"/>
</dbReference>
<dbReference type="Pfam" id="PF04095">
    <property type="entry name" value="NAPRTase"/>
    <property type="match status" value="1"/>
</dbReference>
<dbReference type="InterPro" id="IPR040727">
    <property type="entry name" value="NAPRTase_N"/>
</dbReference>
<dbReference type="NCBIfam" id="NF003704">
    <property type="entry name" value="PRK05321.1"/>
    <property type="match status" value="1"/>
</dbReference>
<dbReference type="EMBL" id="JAAGSC010000037">
    <property type="protein sequence ID" value="NDY95186.1"/>
    <property type="molecule type" value="Genomic_DNA"/>
</dbReference>
<evidence type="ECO:0000313" key="12">
    <source>
        <dbReference type="Proteomes" id="UP000484885"/>
    </source>
</evidence>
<keyword evidence="5 7" id="KW-0436">Ligase</keyword>
<dbReference type="InterPro" id="IPR036068">
    <property type="entry name" value="Nicotinate_pribotase-like_C"/>
</dbReference>
<comment type="similarity">
    <text evidence="2 7 8">Belongs to the NAPRTase family.</text>
</comment>
<dbReference type="Proteomes" id="UP000484885">
    <property type="component" value="Unassembled WGS sequence"/>
</dbReference>
<evidence type="ECO:0000313" key="11">
    <source>
        <dbReference type="EMBL" id="NDY95186.1"/>
    </source>
</evidence>
<dbReference type="CDD" id="cd01401">
    <property type="entry name" value="PncB_like"/>
    <property type="match status" value="1"/>
</dbReference>
<dbReference type="Gene3D" id="3.20.140.10">
    <property type="entry name" value="nicotinate phosphoribosyltransferase"/>
    <property type="match status" value="1"/>
</dbReference>
<keyword evidence="11" id="KW-0808">Transferase</keyword>
<dbReference type="InterPro" id="IPR006406">
    <property type="entry name" value="Nic_PRibTrfase"/>
</dbReference>
<dbReference type="GO" id="GO:0034355">
    <property type="term" value="P:NAD+ biosynthetic process via the salvage pathway"/>
    <property type="evidence" value="ECO:0007669"/>
    <property type="project" value="TreeGrafter"/>
</dbReference>
<dbReference type="UniPathway" id="UPA00253">
    <property type="reaction ID" value="UER00457"/>
</dbReference>
<comment type="caution">
    <text evidence="11">The sequence shown here is derived from an EMBL/GenBank/DDBJ whole genome shotgun (WGS) entry which is preliminary data.</text>
</comment>
<feature type="domain" description="Nicotinate phosphoribosyltransferase N-terminal" evidence="10">
    <location>
        <begin position="7"/>
        <end position="125"/>
    </location>
</feature>
<protein>
    <recommendedName>
        <fullName evidence="3 7">Nicotinate phosphoribosyltransferase</fullName>
        <shortName evidence="7">NAPRTase</shortName>
        <ecNumber evidence="3 7">6.3.4.21</ecNumber>
    </recommendedName>
</protein>
<dbReference type="SUPFAM" id="SSF51690">
    <property type="entry name" value="Nicotinate/Quinolinate PRTase C-terminal domain-like"/>
    <property type="match status" value="1"/>
</dbReference>
<evidence type="ECO:0000259" key="9">
    <source>
        <dbReference type="Pfam" id="PF04095"/>
    </source>
</evidence>
<evidence type="ECO:0000256" key="2">
    <source>
        <dbReference type="ARBA" id="ARBA00010897"/>
    </source>
</evidence>
<dbReference type="InterPro" id="IPR041525">
    <property type="entry name" value="N/Namide_PRibTrfase"/>
</dbReference>
<evidence type="ECO:0000256" key="1">
    <source>
        <dbReference type="ARBA" id="ARBA00004952"/>
    </source>
</evidence>
<feature type="domain" description="Nicotinate/nicotinamide phosphoribosyltransferase" evidence="9">
    <location>
        <begin position="162"/>
        <end position="388"/>
    </location>
</feature>
<dbReference type="Pfam" id="PF17767">
    <property type="entry name" value="NAPRTase_N"/>
    <property type="match status" value="1"/>
</dbReference>
<dbReference type="EC" id="6.3.4.21" evidence="3 7"/>
<dbReference type="SUPFAM" id="SSF54675">
    <property type="entry name" value="Nicotinate/Quinolinate PRTase N-terminal domain-like"/>
    <property type="match status" value="1"/>
</dbReference>
<keyword evidence="12" id="KW-1185">Reference proteome</keyword>
<dbReference type="GO" id="GO:0016757">
    <property type="term" value="F:glycosyltransferase activity"/>
    <property type="evidence" value="ECO:0007669"/>
    <property type="project" value="UniProtKB-KW"/>
</dbReference>